<protein>
    <recommendedName>
        <fullName evidence="3">GED domain-containing protein</fullName>
    </recommendedName>
</protein>
<dbReference type="PANTHER" id="PTHR35834">
    <property type="entry name" value="ARMADILLO-TYPE FOLD PROTEIN-RELATED"/>
    <property type="match status" value="1"/>
</dbReference>
<reference evidence="1" key="1">
    <citation type="journal article" date="2023" name="Plant Biotechnol. J.">
        <title>Chromosome-level wild Hevea brasiliensis genome provides new tools for genomic-assisted breeding and valuable loci to elevate rubber yield.</title>
        <authorList>
            <person name="Cheng H."/>
            <person name="Song X."/>
            <person name="Hu Y."/>
            <person name="Wu T."/>
            <person name="Yang Q."/>
            <person name="An Z."/>
            <person name="Feng S."/>
            <person name="Deng Z."/>
            <person name="Wu W."/>
            <person name="Zeng X."/>
            <person name="Tu M."/>
            <person name="Wang X."/>
            <person name="Huang H."/>
        </authorList>
    </citation>
    <scope>NUCLEOTIDE SEQUENCE</scope>
    <source>
        <strain evidence="1">MT/VB/25A 57/8</strain>
    </source>
</reference>
<dbReference type="EMBL" id="JARPOI010000013">
    <property type="protein sequence ID" value="KAJ9163044.1"/>
    <property type="molecule type" value="Genomic_DNA"/>
</dbReference>
<dbReference type="Gene3D" id="1.25.10.10">
    <property type="entry name" value="Leucine-rich Repeat Variant"/>
    <property type="match status" value="1"/>
</dbReference>
<comment type="caution">
    <text evidence="1">The sequence shown here is derived from an EMBL/GenBank/DDBJ whole genome shotgun (WGS) entry which is preliminary data.</text>
</comment>
<name>A0ABQ9LAN7_HEVBR</name>
<accession>A0ABQ9LAN7</accession>
<sequence>MEDPSSKEEISRVLKVLEALRQASHDLQAHPIPRTADSNSPAIKALLELQTESDTILSKDPHLSTLSQHLTSLRTLVDTRQKSRGYSLRNFLTRRVSTHSISRVAGSIESEIQAWIDRESIENLTTLLKGTVKNEDELVSLLTQFENRLSQGFNRELQDLILKSKILLLLEKIICDPNCSKRIREQCAFVVAALIRFNKDVFVGQMLMGPLIHALVSMASWKSMEVLCTLIKLIKSPLVDEIESNGEIPKIISFLDYKDLELRVLTMDCILEIGYFGRKEAIEAMLKEGLIKKLVDLQRSELGGDLIDMGRFDGKETANGNSAEDKIERRESREKRFLEIHPFASCVARFAVQLEVGEGLRQREKRAFKQEILKRVRDASVSDAEAATIVAEVLWGSSP</sequence>
<evidence type="ECO:0000313" key="1">
    <source>
        <dbReference type="EMBL" id="KAJ9163044.1"/>
    </source>
</evidence>
<dbReference type="PANTHER" id="PTHR35834:SF2">
    <property type="entry name" value="ATAXIN-10 DOMAIN-CONTAINING PROTEIN"/>
    <property type="match status" value="1"/>
</dbReference>
<dbReference type="InterPro" id="IPR016024">
    <property type="entry name" value="ARM-type_fold"/>
</dbReference>
<evidence type="ECO:0000313" key="2">
    <source>
        <dbReference type="Proteomes" id="UP001174677"/>
    </source>
</evidence>
<gene>
    <name evidence="1" type="ORF">P3X46_022763</name>
</gene>
<proteinExistence type="predicted"/>
<dbReference type="InterPro" id="IPR011989">
    <property type="entry name" value="ARM-like"/>
</dbReference>
<dbReference type="SUPFAM" id="SSF48371">
    <property type="entry name" value="ARM repeat"/>
    <property type="match status" value="1"/>
</dbReference>
<keyword evidence="2" id="KW-1185">Reference proteome</keyword>
<dbReference type="Proteomes" id="UP001174677">
    <property type="component" value="Chromosome 13"/>
</dbReference>
<organism evidence="1 2">
    <name type="scientific">Hevea brasiliensis</name>
    <name type="common">Para rubber tree</name>
    <name type="synonym">Siphonia brasiliensis</name>
    <dbReference type="NCBI Taxonomy" id="3981"/>
    <lineage>
        <taxon>Eukaryota</taxon>
        <taxon>Viridiplantae</taxon>
        <taxon>Streptophyta</taxon>
        <taxon>Embryophyta</taxon>
        <taxon>Tracheophyta</taxon>
        <taxon>Spermatophyta</taxon>
        <taxon>Magnoliopsida</taxon>
        <taxon>eudicotyledons</taxon>
        <taxon>Gunneridae</taxon>
        <taxon>Pentapetalae</taxon>
        <taxon>rosids</taxon>
        <taxon>fabids</taxon>
        <taxon>Malpighiales</taxon>
        <taxon>Euphorbiaceae</taxon>
        <taxon>Crotonoideae</taxon>
        <taxon>Micrandreae</taxon>
        <taxon>Hevea</taxon>
    </lineage>
</organism>
<evidence type="ECO:0008006" key="3">
    <source>
        <dbReference type="Google" id="ProtNLM"/>
    </source>
</evidence>